<name>A0A6N2UQV1_9FIRM</name>
<protein>
    <submittedName>
        <fullName evidence="1">Uncharacterized protein</fullName>
    </submittedName>
</protein>
<reference evidence="1" key="1">
    <citation type="submission" date="2019-11" db="EMBL/GenBank/DDBJ databases">
        <authorList>
            <person name="Feng L."/>
        </authorList>
    </citation>
    <scope>NUCLEOTIDE SEQUENCE</scope>
    <source>
        <strain evidence="1">AundefinedLFYP135</strain>
    </source>
</reference>
<dbReference type="AlphaFoldDB" id="A0A6N2UQV1"/>
<sequence length="51" mass="5909">MNREKLSALFEQLRKEMGKYVPVENISGYGSFEPDTEDVFLNIRIAFPKEA</sequence>
<evidence type="ECO:0000313" key="1">
    <source>
        <dbReference type="EMBL" id="VYT17516.1"/>
    </source>
</evidence>
<accession>A0A6N2UQV1</accession>
<proteinExistence type="predicted"/>
<dbReference type="EMBL" id="CACRSL010000003">
    <property type="protein sequence ID" value="VYT17516.1"/>
    <property type="molecule type" value="Genomic_DNA"/>
</dbReference>
<gene>
    <name evidence="1" type="ORF">AULFYP135_01956</name>
</gene>
<organism evidence="1">
    <name type="scientific">uncultured Anaerotruncus sp</name>
    <dbReference type="NCBI Taxonomy" id="905011"/>
    <lineage>
        <taxon>Bacteria</taxon>
        <taxon>Bacillati</taxon>
        <taxon>Bacillota</taxon>
        <taxon>Clostridia</taxon>
        <taxon>Eubacteriales</taxon>
        <taxon>Oscillospiraceae</taxon>
        <taxon>Anaerotruncus</taxon>
        <taxon>environmental samples</taxon>
    </lineage>
</organism>